<evidence type="ECO:0000313" key="2">
    <source>
        <dbReference type="EMBL" id="SDN05653.1"/>
    </source>
</evidence>
<keyword evidence="3" id="KW-1185">Reference proteome</keyword>
<dbReference type="OrthoDB" id="3623544at2"/>
<dbReference type="Proteomes" id="UP000183376">
    <property type="component" value="Chromosome I"/>
</dbReference>
<feature type="region of interest" description="Disordered" evidence="1">
    <location>
        <begin position="156"/>
        <end position="195"/>
    </location>
</feature>
<evidence type="ECO:0000313" key="3">
    <source>
        <dbReference type="Proteomes" id="UP000183376"/>
    </source>
</evidence>
<sequence length="274" mass="28699">MSTTNRTTNTDSSVHLLQPVTDPNYVARTDSEDKLWKALHTNPNSTTNALAHTAEIGKSTAAKILARWDKERCVTRTPGIAEGGRRAADLWAITETDAPDSPRGSSSANDTAVEEAVPVAPVQTMAPEMCAEDSSGSSANSPIALVPMPSCENTWRQSDATTVASSEPGATEDTVPVSSDDCDDSGPLPDGETKLQRLAPGTLRGMVEDYLRDHPGEEFGPTAIAKDLGGKSSGAVSNALDKLVIDGTAVKTNDNPRRFTLAPAKQGAASGIVK</sequence>
<dbReference type="RefSeq" id="WP_030432682.1">
    <property type="nucleotide sequence ID" value="NZ_JOEF01000030.1"/>
</dbReference>
<reference evidence="2 3" key="1">
    <citation type="submission" date="2016-10" db="EMBL/GenBank/DDBJ databases">
        <authorList>
            <person name="de Groot N.N."/>
        </authorList>
    </citation>
    <scope>NUCLEOTIDE SEQUENCE [LARGE SCALE GENOMIC DNA]</scope>
    <source>
        <strain evidence="2 3">DSM 44149</strain>
    </source>
</reference>
<feature type="compositionally biased region" description="Polar residues" evidence="1">
    <location>
        <begin position="156"/>
        <end position="165"/>
    </location>
</feature>
<dbReference type="eggNOG" id="COG0714">
    <property type="taxonomic scope" value="Bacteria"/>
</dbReference>
<evidence type="ECO:0000256" key="1">
    <source>
        <dbReference type="SAM" id="MobiDB-lite"/>
    </source>
</evidence>
<proteinExistence type="predicted"/>
<name>A0A1G9YB66_ALLAB</name>
<dbReference type="EMBL" id="LT629701">
    <property type="protein sequence ID" value="SDN05653.1"/>
    <property type="molecule type" value="Genomic_DNA"/>
</dbReference>
<dbReference type="AlphaFoldDB" id="A0A1G9YB66"/>
<gene>
    <name evidence="2" type="ORF">SAMN04489726_4678</name>
</gene>
<organism evidence="2 3">
    <name type="scientific">Allokutzneria albata</name>
    <name type="common">Kibdelosporangium albatum</name>
    <dbReference type="NCBI Taxonomy" id="211114"/>
    <lineage>
        <taxon>Bacteria</taxon>
        <taxon>Bacillati</taxon>
        <taxon>Actinomycetota</taxon>
        <taxon>Actinomycetes</taxon>
        <taxon>Pseudonocardiales</taxon>
        <taxon>Pseudonocardiaceae</taxon>
        <taxon>Allokutzneria</taxon>
    </lineage>
</organism>
<accession>A0A1G9YB66</accession>
<protein>
    <submittedName>
        <fullName evidence="2">Uncharacterized protein</fullName>
    </submittedName>
</protein>